<keyword evidence="5 13" id="KW-0220">Diaminopimelate biosynthesis</keyword>
<dbReference type="UniPathway" id="UPA00034">
    <property type="reaction ID" value="UER00018"/>
</dbReference>
<keyword evidence="7 13" id="KW-0520">NAD</keyword>
<evidence type="ECO:0000259" key="15">
    <source>
        <dbReference type="Pfam" id="PF05173"/>
    </source>
</evidence>
<dbReference type="PROSITE" id="PS01298">
    <property type="entry name" value="DAPB"/>
    <property type="match status" value="1"/>
</dbReference>
<feature type="binding site" evidence="13">
    <location>
        <begin position="30"/>
        <end position="35"/>
    </location>
    <ligand>
        <name>NAD(+)</name>
        <dbReference type="ChEBI" id="CHEBI:57540"/>
    </ligand>
</feature>
<dbReference type="CDD" id="cd02274">
    <property type="entry name" value="DHDPR_N"/>
    <property type="match status" value="1"/>
</dbReference>
<dbReference type="GO" id="GO:0008839">
    <property type="term" value="F:4-hydroxy-tetrahydrodipicolinate reductase"/>
    <property type="evidence" value="ECO:0007669"/>
    <property type="project" value="UniProtKB-UniRule"/>
</dbReference>
<dbReference type="Gene3D" id="3.40.50.720">
    <property type="entry name" value="NAD(P)-binding Rossmann-like Domain"/>
    <property type="match status" value="1"/>
</dbReference>
<feature type="binding site" evidence="13">
    <location>
        <position position="166"/>
    </location>
    <ligand>
        <name>(S)-2,3,4,5-tetrahydrodipicolinate</name>
        <dbReference type="ChEBI" id="CHEBI:16845"/>
    </ligand>
</feature>
<dbReference type="Proteomes" id="UP000244016">
    <property type="component" value="Unassembled WGS sequence"/>
</dbReference>
<dbReference type="InterPro" id="IPR036291">
    <property type="entry name" value="NAD(P)-bd_dom_sf"/>
</dbReference>
<comment type="catalytic activity">
    <reaction evidence="12 13">
        <text>(S)-2,3,4,5-tetrahydrodipicolinate + NAD(+) + H2O = (2S,4S)-4-hydroxy-2,3,4,5-tetrahydrodipicolinate + NADH + H(+)</text>
        <dbReference type="Rhea" id="RHEA:35323"/>
        <dbReference type="ChEBI" id="CHEBI:15377"/>
        <dbReference type="ChEBI" id="CHEBI:15378"/>
        <dbReference type="ChEBI" id="CHEBI:16845"/>
        <dbReference type="ChEBI" id="CHEBI:57540"/>
        <dbReference type="ChEBI" id="CHEBI:57945"/>
        <dbReference type="ChEBI" id="CHEBI:67139"/>
        <dbReference type="EC" id="1.17.1.8"/>
    </reaction>
</comment>
<feature type="domain" description="Dihydrodipicolinate reductase C-terminal" evidence="15">
    <location>
        <begin position="141"/>
        <end position="284"/>
    </location>
</feature>
<dbReference type="AlphaFoldDB" id="A0A2T5G737"/>
<feature type="binding site" evidence="13">
    <location>
        <position position="58"/>
    </location>
    <ligand>
        <name>NADP(+)</name>
        <dbReference type="ChEBI" id="CHEBI:58349"/>
    </ligand>
</feature>
<dbReference type="Pfam" id="PF01113">
    <property type="entry name" value="DapB_N"/>
    <property type="match status" value="1"/>
</dbReference>
<sequence>MNGGESWGVRKKREEATGVVPTPVRVAVGGAFGRMGQEAVELVRATEHFRLVGTVDRRGRSLEGVPAFSTVDELFSAVQPDVYIDFTSPEAVYKHARAALEAGVRPVVGTTGLAREEIEELAALARSKRLGAVIAPNFSLGAAVLRRAAALAARFFPYVEIVEMHHDQKKDAPSGTALLLAEAVAEARGGEKAAAAAREAGAPRVSPPYSDLSARGVLAFGVPVHSVRLPGFVAHHELLFGGDGEWLTFRVDTVTRRAFMPGLRYAVERVLELEELVYGLDRLLERELLEGRG</sequence>
<dbReference type="NCBIfam" id="TIGR00036">
    <property type="entry name" value="dapB"/>
    <property type="match status" value="1"/>
</dbReference>
<comment type="caution">
    <text evidence="16">The sequence shown here is derived from an EMBL/GenBank/DDBJ whole genome shotgun (WGS) entry which is preliminary data.</text>
</comment>
<comment type="subcellular location">
    <subcellularLocation>
        <location evidence="13">Cytoplasm</location>
    </subcellularLocation>
</comment>
<accession>A0A2T5G737</accession>
<feature type="binding site" evidence="13">
    <location>
        <begin position="175"/>
        <end position="176"/>
    </location>
    <ligand>
        <name>(S)-2,3,4,5-tetrahydrodipicolinate</name>
        <dbReference type="ChEBI" id="CHEBI:16845"/>
    </ligand>
</feature>
<reference evidence="16 17" key="1">
    <citation type="submission" date="2017-08" db="EMBL/GenBank/DDBJ databases">
        <title>Burning lignite coal seam in the remote Altai Mountains harbors a hydrogen-driven thermophilic microbial community.</title>
        <authorList>
            <person name="Kadnikov V.V."/>
            <person name="Mardanov A.V."/>
            <person name="Ivasenko D."/>
            <person name="Beletsky A.V."/>
            <person name="Karnachuk O.V."/>
            <person name="Ravin N.V."/>
        </authorList>
    </citation>
    <scope>NUCLEOTIDE SEQUENCE [LARGE SCALE GENOMIC DNA]</scope>
    <source>
        <strain evidence="16">AL31</strain>
    </source>
</reference>
<name>A0A2T5G737_9BACL</name>
<keyword evidence="6 13" id="KW-0560">Oxidoreductase</keyword>
<comment type="similarity">
    <text evidence="1 13">Belongs to the DapB family.</text>
</comment>
<comment type="caution">
    <text evidence="13">Lacks conserved residue(s) required for the propagation of feature annotation.</text>
</comment>
<dbReference type="InterPro" id="IPR000846">
    <property type="entry name" value="DapB_N"/>
</dbReference>
<keyword evidence="4 13" id="KW-0521">NADP</keyword>
<keyword evidence="3 13" id="KW-0028">Amino-acid biosynthesis</keyword>
<evidence type="ECO:0000256" key="10">
    <source>
        <dbReference type="ARBA" id="ARBA00038983"/>
    </source>
</evidence>
<keyword evidence="8 13" id="KW-0457">Lysine biosynthesis</keyword>
<dbReference type="InterPro" id="IPR022663">
    <property type="entry name" value="DapB_C"/>
</dbReference>
<comment type="catalytic activity">
    <reaction evidence="11 13">
        <text>(S)-2,3,4,5-tetrahydrodipicolinate + NADP(+) + H2O = (2S,4S)-4-hydroxy-2,3,4,5-tetrahydrodipicolinate + NADPH + H(+)</text>
        <dbReference type="Rhea" id="RHEA:35331"/>
        <dbReference type="ChEBI" id="CHEBI:15377"/>
        <dbReference type="ChEBI" id="CHEBI:15378"/>
        <dbReference type="ChEBI" id="CHEBI:16845"/>
        <dbReference type="ChEBI" id="CHEBI:57783"/>
        <dbReference type="ChEBI" id="CHEBI:58349"/>
        <dbReference type="ChEBI" id="CHEBI:67139"/>
        <dbReference type="EC" id="1.17.1.8"/>
    </reaction>
</comment>
<dbReference type="SUPFAM" id="SSF51735">
    <property type="entry name" value="NAD(P)-binding Rossmann-fold domains"/>
    <property type="match status" value="1"/>
</dbReference>
<dbReference type="SUPFAM" id="SSF55347">
    <property type="entry name" value="Glyceraldehyde-3-phosphate dehydrogenase-like, C-terminal domain"/>
    <property type="match status" value="1"/>
</dbReference>
<dbReference type="EC" id="1.17.1.8" evidence="10 13"/>
<comment type="pathway">
    <text evidence="9 13">Amino-acid biosynthesis; L-lysine biosynthesis via DAP pathway; (S)-tetrahydrodipicolinate from L-aspartate: step 4/4.</text>
</comment>
<dbReference type="FunFam" id="3.30.360.10:FF:000009">
    <property type="entry name" value="4-hydroxy-tetrahydrodipicolinate reductase"/>
    <property type="match status" value="1"/>
</dbReference>
<protein>
    <recommendedName>
        <fullName evidence="10 13">4-hydroxy-tetrahydrodipicolinate reductase</fullName>
        <shortName evidence="13">HTPA reductase</shortName>
        <ecNumber evidence="10 13">1.17.1.8</ecNumber>
    </recommendedName>
</protein>
<dbReference type="InterPro" id="IPR022664">
    <property type="entry name" value="DapB_N_CS"/>
</dbReference>
<evidence type="ECO:0000313" key="16">
    <source>
        <dbReference type="EMBL" id="PTQ51989.1"/>
    </source>
</evidence>
<evidence type="ECO:0000313" key="17">
    <source>
        <dbReference type="Proteomes" id="UP000244016"/>
    </source>
</evidence>
<dbReference type="PANTHER" id="PTHR20836:SF0">
    <property type="entry name" value="4-HYDROXY-TETRAHYDRODIPICOLINATE REDUCTASE 1, CHLOROPLASTIC-RELATED"/>
    <property type="match status" value="1"/>
</dbReference>
<dbReference type="Gene3D" id="3.30.360.10">
    <property type="entry name" value="Dihydrodipicolinate Reductase, domain 2"/>
    <property type="match status" value="1"/>
</dbReference>
<dbReference type="GO" id="GO:0050661">
    <property type="term" value="F:NADP binding"/>
    <property type="evidence" value="ECO:0007669"/>
    <property type="project" value="UniProtKB-UniRule"/>
</dbReference>
<dbReference type="EMBL" id="PEBW01000003">
    <property type="protein sequence ID" value="PTQ51989.1"/>
    <property type="molecule type" value="Genomic_DNA"/>
</dbReference>
<keyword evidence="2 13" id="KW-0963">Cytoplasm</keyword>
<dbReference type="InterPro" id="IPR023940">
    <property type="entry name" value="DHDPR_bac"/>
</dbReference>
<evidence type="ECO:0000259" key="14">
    <source>
        <dbReference type="Pfam" id="PF01113"/>
    </source>
</evidence>
<evidence type="ECO:0000256" key="7">
    <source>
        <dbReference type="ARBA" id="ARBA00023027"/>
    </source>
</evidence>
<dbReference type="PIRSF" id="PIRSF000161">
    <property type="entry name" value="DHPR"/>
    <property type="match status" value="1"/>
</dbReference>
<evidence type="ECO:0000256" key="4">
    <source>
        <dbReference type="ARBA" id="ARBA00022857"/>
    </source>
</evidence>
<dbReference type="GO" id="GO:0051287">
    <property type="term" value="F:NAD binding"/>
    <property type="evidence" value="ECO:0007669"/>
    <property type="project" value="UniProtKB-UniRule"/>
</dbReference>
<dbReference type="GO" id="GO:0019877">
    <property type="term" value="P:diaminopimelate biosynthetic process"/>
    <property type="evidence" value="ECO:0007669"/>
    <property type="project" value="UniProtKB-UniRule"/>
</dbReference>
<evidence type="ECO:0000256" key="2">
    <source>
        <dbReference type="ARBA" id="ARBA00022490"/>
    </source>
</evidence>
<evidence type="ECO:0000256" key="8">
    <source>
        <dbReference type="ARBA" id="ARBA00023154"/>
    </source>
</evidence>
<dbReference type="GO" id="GO:0005829">
    <property type="term" value="C:cytosol"/>
    <property type="evidence" value="ECO:0007669"/>
    <property type="project" value="TreeGrafter"/>
</dbReference>
<dbReference type="HAMAP" id="MF_00102">
    <property type="entry name" value="DapB"/>
    <property type="match status" value="1"/>
</dbReference>
<feature type="binding site" evidence="13">
    <location>
        <begin position="135"/>
        <end position="138"/>
    </location>
    <ligand>
        <name>NAD(+)</name>
        <dbReference type="ChEBI" id="CHEBI:57540"/>
    </ligand>
</feature>
<evidence type="ECO:0000256" key="11">
    <source>
        <dbReference type="ARBA" id="ARBA00049080"/>
    </source>
</evidence>
<evidence type="ECO:0000256" key="1">
    <source>
        <dbReference type="ARBA" id="ARBA00006642"/>
    </source>
</evidence>
<dbReference type="GO" id="GO:0016726">
    <property type="term" value="F:oxidoreductase activity, acting on CH or CH2 groups, NAD or NADP as acceptor"/>
    <property type="evidence" value="ECO:0007669"/>
    <property type="project" value="UniProtKB-UniRule"/>
</dbReference>
<feature type="active site" description="Proton donor" evidence="13">
    <location>
        <position position="169"/>
    </location>
</feature>
<proteinExistence type="inferred from homology"/>
<comment type="subunit">
    <text evidence="13">Homotetramer.</text>
</comment>
<gene>
    <name evidence="13" type="primary">dapB</name>
    <name evidence="16" type="ORF">BLITH_0956</name>
</gene>
<comment type="function">
    <text evidence="13">Catalyzes the conversion of 4-hydroxy-tetrahydrodipicolinate (HTPA) to tetrahydrodipicolinate.</text>
</comment>
<evidence type="ECO:0000256" key="13">
    <source>
        <dbReference type="HAMAP-Rule" id="MF_00102"/>
    </source>
</evidence>
<dbReference type="GO" id="GO:0009089">
    <property type="term" value="P:lysine biosynthetic process via diaminopimelate"/>
    <property type="evidence" value="ECO:0007669"/>
    <property type="project" value="UniProtKB-UniRule"/>
</dbReference>
<dbReference type="PANTHER" id="PTHR20836">
    <property type="entry name" value="DIHYDRODIPICOLINATE REDUCTASE"/>
    <property type="match status" value="1"/>
</dbReference>
<dbReference type="Pfam" id="PF05173">
    <property type="entry name" value="DapB_C"/>
    <property type="match status" value="1"/>
</dbReference>
<evidence type="ECO:0000256" key="9">
    <source>
        <dbReference type="ARBA" id="ARBA00037922"/>
    </source>
</evidence>
<evidence type="ECO:0000256" key="6">
    <source>
        <dbReference type="ARBA" id="ARBA00023002"/>
    </source>
</evidence>
<comment type="caution">
    <text evidence="13">Was originally thought to be a dihydrodipicolinate reductase (DHDPR), catalyzing the conversion of dihydrodipicolinate to tetrahydrodipicolinate. However, it was shown in E.coli that the substrate of the enzymatic reaction is not dihydrodipicolinate (DHDP) but in fact (2S,4S)-4-hydroxy-2,3,4,5-tetrahydrodipicolinic acid (HTPA), the product released by the DapA-catalyzed reaction.</text>
</comment>
<evidence type="ECO:0000256" key="12">
    <source>
        <dbReference type="ARBA" id="ARBA00049396"/>
    </source>
</evidence>
<organism evidence="16 17">
    <name type="scientific">Brockia lithotrophica</name>
    <dbReference type="NCBI Taxonomy" id="933949"/>
    <lineage>
        <taxon>Bacteria</taxon>
        <taxon>Bacillati</taxon>
        <taxon>Bacillota</taxon>
        <taxon>Bacilli</taxon>
        <taxon>Bacillales</taxon>
        <taxon>Bacillales Family X. Incertae Sedis</taxon>
        <taxon>Brockia</taxon>
    </lineage>
</organism>
<feature type="binding site" evidence="13">
    <location>
        <begin position="109"/>
        <end position="111"/>
    </location>
    <ligand>
        <name>NAD(+)</name>
        <dbReference type="ChEBI" id="CHEBI:57540"/>
    </ligand>
</feature>
<evidence type="ECO:0000256" key="3">
    <source>
        <dbReference type="ARBA" id="ARBA00022605"/>
    </source>
</evidence>
<evidence type="ECO:0000256" key="5">
    <source>
        <dbReference type="ARBA" id="ARBA00022915"/>
    </source>
</evidence>
<feature type="domain" description="Dihydrodipicolinate reductase N-terminal" evidence="14">
    <location>
        <begin position="24"/>
        <end position="138"/>
    </location>
</feature>
<feature type="active site" description="Proton donor/acceptor" evidence="13">
    <location>
        <position position="165"/>
    </location>
</feature>